<reference evidence="3 4" key="1">
    <citation type="submission" date="2023-10" db="EMBL/GenBank/DDBJ databases">
        <title>Chromosome-scale genome assembly provides insights into flower coloration mechanisms of Canna indica.</title>
        <authorList>
            <person name="Li C."/>
        </authorList>
    </citation>
    <scope>NUCLEOTIDE SEQUENCE [LARGE SCALE GENOMIC DNA]</scope>
    <source>
        <tissue evidence="3">Flower</tissue>
    </source>
</reference>
<dbReference type="GO" id="GO:0051225">
    <property type="term" value="P:spindle assembly"/>
    <property type="evidence" value="ECO:0007669"/>
    <property type="project" value="TreeGrafter"/>
</dbReference>
<dbReference type="GO" id="GO:0008017">
    <property type="term" value="F:microtubule binding"/>
    <property type="evidence" value="ECO:0007669"/>
    <property type="project" value="TreeGrafter"/>
</dbReference>
<sequence>METARPLSPRSPLLLRSRSGASTLPRRAAPSPRPAPSFSSLSNSAPAALSRSDSASKNRPLDHDGTPAASPRRLAKENRKSLPPTDSSAAGLRKPRPVPSAWALSPGRSPPRSASAPAQLEAGGKKKKAGLSARLQSSGRTTHSPEPPNDAPVAAAGGKKGGGGGVLGLFRRRKESAPGEEESHQLRLLSSRLVQWRFANARAEAAVEASWCNAEEKLFHVWLRTYELRNLVAAKRILTQRRKQKVKLAQILQPQVHRLSQWEPHAKKHIEAVATLVRLLGSACLSLPLVEGAQANSVSLHRSMGISMEIMKEVVDSAGIFYSQVGDVDAILYELMKTIRLEMEGLEELVKICKRVSSLEMHEVSLRAHMIQAMKEEDDDLISYPRQHRLAVCKDAFTTPIRVVPYHTLVGTIY</sequence>
<evidence type="ECO:0000256" key="1">
    <source>
        <dbReference type="ARBA" id="ARBA00010016"/>
    </source>
</evidence>
<evidence type="ECO:0000313" key="4">
    <source>
        <dbReference type="Proteomes" id="UP001327560"/>
    </source>
</evidence>
<dbReference type="GO" id="GO:0005880">
    <property type="term" value="C:nuclear microtubule"/>
    <property type="evidence" value="ECO:0007669"/>
    <property type="project" value="TreeGrafter"/>
</dbReference>
<name>A0AAQ3KEE4_9LILI</name>
<comment type="similarity">
    <text evidence="1">Belongs to the QWRF family.</text>
</comment>
<feature type="compositionally biased region" description="Basic and acidic residues" evidence="2">
    <location>
        <begin position="54"/>
        <end position="65"/>
    </location>
</feature>
<gene>
    <name evidence="3" type="ORF">Cni_G15783</name>
</gene>
<feature type="compositionally biased region" description="Low complexity" evidence="2">
    <location>
        <begin position="103"/>
        <end position="118"/>
    </location>
</feature>
<proteinExistence type="inferred from homology"/>
<protein>
    <submittedName>
        <fullName evidence="3">QWRF motif-containing protein 7-like</fullName>
    </submittedName>
</protein>
<evidence type="ECO:0000313" key="3">
    <source>
        <dbReference type="EMBL" id="WOL07047.1"/>
    </source>
</evidence>
<accession>A0AAQ3KEE4</accession>
<organism evidence="3 4">
    <name type="scientific">Canna indica</name>
    <name type="common">Indian-shot</name>
    <dbReference type="NCBI Taxonomy" id="4628"/>
    <lineage>
        <taxon>Eukaryota</taxon>
        <taxon>Viridiplantae</taxon>
        <taxon>Streptophyta</taxon>
        <taxon>Embryophyta</taxon>
        <taxon>Tracheophyta</taxon>
        <taxon>Spermatophyta</taxon>
        <taxon>Magnoliopsida</taxon>
        <taxon>Liliopsida</taxon>
        <taxon>Zingiberales</taxon>
        <taxon>Cannaceae</taxon>
        <taxon>Canna</taxon>
    </lineage>
</organism>
<dbReference type="GO" id="GO:0005737">
    <property type="term" value="C:cytoplasm"/>
    <property type="evidence" value="ECO:0007669"/>
    <property type="project" value="TreeGrafter"/>
</dbReference>
<dbReference type="Proteomes" id="UP001327560">
    <property type="component" value="Chromosome 5"/>
</dbReference>
<feature type="compositionally biased region" description="Polar residues" evidence="2">
    <location>
        <begin position="134"/>
        <end position="144"/>
    </location>
</feature>
<keyword evidence="4" id="KW-1185">Reference proteome</keyword>
<dbReference type="AlphaFoldDB" id="A0AAQ3KEE4"/>
<evidence type="ECO:0000256" key="2">
    <source>
        <dbReference type="SAM" id="MobiDB-lite"/>
    </source>
</evidence>
<dbReference type="PANTHER" id="PTHR31807:SF27">
    <property type="entry name" value="QWRF MOTIF-CONTAINING PROTEIN 7"/>
    <property type="match status" value="1"/>
</dbReference>
<dbReference type="InterPro" id="IPR007573">
    <property type="entry name" value="QWRF"/>
</dbReference>
<dbReference type="PANTHER" id="PTHR31807">
    <property type="entry name" value="AUGMIN FAMILY MEMBER"/>
    <property type="match status" value="1"/>
</dbReference>
<dbReference type="Pfam" id="PF04484">
    <property type="entry name" value="QWRF"/>
    <property type="match status" value="1"/>
</dbReference>
<feature type="region of interest" description="Disordered" evidence="2">
    <location>
        <begin position="1"/>
        <end position="168"/>
    </location>
</feature>
<feature type="compositionally biased region" description="Low complexity" evidence="2">
    <location>
        <begin position="1"/>
        <end position="52"/>
    </location>
</feature>
<dbReference type="EMBL" id="CP136894">
    <property type="protein sequence ID" value="WOL07047.1"/>
    <property type="molecule type" value="Genomic_DNA"/>
</dbReference>
<feature type="compositionally biased region" description="Gly residues" evidence="2">
    <location>
        <begin position="158"/>
        <end position="167"/>
    </location>
</feature>